<evidence type="ECO:0000313" key="2">
    <source>
        <dbReference type="EMBL" id="NLS11060.1"/>
    </source>
</evidence>
<name>A0A7X8TLN4_9MICC</name>
<keyword evidence="2" id="KW-0808">Transferase</keyword>
<dbReference type="AlphaFoldDB" id="A0A7X8TLN4"/>
<dbReference type="GO" id="GO:0016740">
    <property type="term" value="F:transferase activity"/>
    <property type="evidence" value="ECO:0007669"/>
    <property type="project" value="UniProtKB-KW"/>
</dbReference>
<evidence type="ECO:0000259" key="1">
    <source>
        <dbReference type="Pfam" id="PF04230"/>
    </source>
</evidence>
<sequence length="356" mass="39715">MSTYPEHGSKNIGDFLITQSLIAMIRRLSKVEPSILTVWRGDSWEAVKDTIMAADHVFFACLAIRPQMGDSIYPFASKLVEHDVRFSVHAAGTDLRVSGTENLYGGLDEDTVHLLREVATSATEFTTRGVLTQEFCRQLGLSKSRFEGDLAFYEPGRHGLPVTRPSQINTILVSDPHRAPQYMESFDALISGLMRMFPKASIKVVLHGLNPEIADYCASKWIECEPIFEDPEEGLAAYERGDIHVGYRVHGHVTALKKRKPSYLLEQDGRGTDYGLTMSRRLTVPNYPLPTPVDKDAERVASQASVVAPQELLALVRRDIESGFERFEGLGEELTQYSQAAEARVEKVIARLSEDA</sequence>
<reference evidence="2 3" key="1">
    <citation type="submission" date="2020-04" db="EMBL/GenBank/DDBJ databases">
        <title>Nesterenkonia sp. nov., isolated from marine sediment.</title>
        <authorList>
            <person name="Zhang G."/>
        </authorList>
    </citation>
    <scope>NUCLEOTIDE SEQUENCE [LARGE SCALE GENOMIC DNA]</scope>
    <source>
        <strain evidence="2 3">MY13</strain>
    </source>
</reference>
<keyword evidence="3" id="KW-1185">Reference proteome</keyword>
<feature type="domain" description="Polysaccharide pyruvyl transferase" evidence="1">
    <location>
        <begin position="11"/>
        <end position="267"/>
    </location>
</feature>
<comment type="caution">
    <text evidence="2">The sequence shown here is derived from an EMBL/GenBank/DDBJ whole genome shotgun (WGS) entry which is preliminary data.</text>
</comment>
<proteinExistence type="predicted"/>
<dbReference type="InterPro" id="IPR007345">
    <property type="entry name" value="Polysacch_pyruvyl_Trfase"/>
</dbReference>
<protein>
    <submittedName>
        <fullName evidence="2">Polysaccharide pyruvyl transferase family protein</fullName>
    </submittedName>
</protein>
<dbReference type="Proteomes" id="UP000523139">
    <property type="component" value="Unassembled WGS sequence"/>
</dbReference>
<organism evidence="2 3">
    <name type="scientific">Nesterenkonia sedimenti</name>
    <dbReference type="NCBI Taxonomy" id="1463632"/>
    <lineage>
        <taxon>Bacteria</taxon>
        <taxon>Bacillati</taxon>
        <taxon>Actinomycetota</taxon>
        <taxon>Actinomycetes</taxon>
        <taxon>Micrococcales</taxon>
        <taxon>Micrococcaceae</taxon>
        <taxon>Nesterenkonia</taxon>
    </lineage>
</organism>
<dbReference type="Pfam" id="PF04230">
    <property type="entry name" value="PS_pyruv_trans"/>
    <property type="match status" value="1"/>
</dbReference>
<evidence type="ECO:0000313" key="3">
    <source>
        <dbReference type="Proteomes" id="UP000523139"/>
    </source>
</evidence>
<accession>A0A7X8TLN4</accession>
<gene>
    <name evidence="2" type="ORF">HGQ17_13860</name>
</gene>
<dbReference type="EMBL" id="JABAHY010000021">
    <property type="protein sequence ID" value="NLS11060.1"/>
    <property type="molecule type" value="Genomic_DNA"/>
</dbReference>